<sequence>MAVLRPLRAALRICSHRPSVKPNTLAPSVHLVTVRQQQPFSASSRPAAGVMETVKNTIAENLGKVVPGNEMAPKEGQFSLDQVPDLSGKVAVVTGGSEGIGYGCTQTLLKHNISKLFILSMGKDIASDAINAIREEMGEEAAQKVEWIQCDLTDWEAVAKAAFHISEKTDRLDILINNAGRGIMSYQVDGNGIDRSMSVNHFGPVILTSHLLPKLKETAKQGNKVRIVLLASNAHQNAPKDTKFESLEDVKKDVGPQGNYGRTKLAAILYARYLARHLTANYPNILANATHPGVVETRQSTEHILDAYPLGGYAVKYGLAPFKKDQFEGAVSTMYAATTAEESGKYICPPAMVEQPTALALDDELGEKLMDLTWKIVKEKTKGASAEKGCPFKEF</sequence>
<dbReference type="Pfam" id="PF00106">
    <property type="entry name" value="adh_short"/>
    <property type="match status" value="1"/>
</dbReference>
<comment type="similarity">
    <text evidence="1">Belongs to the short-chain dehydrogenases/reductases (SDR) family.</text>
</comment>
<name>A0A6A6UZG7_9PLEO</name>
<proteinExistence type="inferred from homology"/>
<evidence type="ECO:0000313" key="3">
    <source>
        <dbReference type="EMBL" id="KAF2742926.1"/>
    </source>
</evidence>
<keyword evidence="2" id="KW-0560">Oxidoreductase</keyword>
<dbReference type="PANTHER" id="PTHR24320">
    <property type="entry name" value="RETINOL DEHYDROGENASE"/>
    <property type="match status" value="1"/>
</dbReference>
<dbReference type="InterPro" id="IPR036291">
    <property type="entry name" value="NAD(P)-bd_dom_sf"/>
</dbReference>
<accession>A0A6A6UZG7</accession>
<dbReference type="GO" id="GO:0016491">
    <property type="term" value="F:oxidoreductase activity"/>
    <property type="evidence" value="ECO:0007669"/>
    <property type="project" value="UniProtKB-KW"/>
</dbReference>
<dbReference type="SUPFAM" id="SSF51735">
    <property type="entry name" value="NAD(P)-binding Rossmann-fold domains"/>
    <property type="match status" value="1"/>
</dbReference>
<dbReference type="PRINTS" id="PR00081">
    <property type="entry name" value="GDHRDH"/>
</dbReference>
<dbReference type="PANTHER" id="PTHR24320:SF33">
    <property type="entry name" value="OXIDOREDUCTASE BLI-4, MITOCHONDRIAL-RELATED"/>
    <property type="match status" value="1"/>
</dbReference>
<protein>
    <submittedName>
        <fullName evidence="3">Retinol dehydrogenase 12</fullName>
    </submittedName>
</protein>
<dbReference type="OrthoDB" id="191139at2759"/>
<gene>
    <name evidence="3" type="ORF">M011DRAFT_471824</name>
</gene>
<organism evidence="3 4">
    <name type="scientific">Sporormia fimetaria CBS 119925</name>
    <dbReference type="NCBI Taxonomy" id="1340428"/>
    <lineage>
        <taxon>Eukaryota</taxon>
        <taxon>Fungi</taxon>
        <taxon>Dikarya</taxon>
        <taxon>Ascomycota</taxon>
        <taxon>Pezizomycotina</taxon>
        <taxon>Dothideomycetes</taxon>
        <taxon>Pleosporomycetidae</taxon>
        <taxon>Pleosporales</taxon>
        <taxon>Sporormiaceae</taxon>
        <taxon>Sporormia</taxon>
    </lineage>
</organism>
<dbReference type="InterPro" id="IPR002347">
    <property type="entry name" value="SDR_fam"/>
</dbReference>
<dbReference type="EMBL" id="MU006602">
    <property type="protein sequence ID" value="KAF2742926.1"/>
    <property type="molecule type" value="Genomic_DNA"/>
</dbReference>
<reference evidence="3" key="1">
    <citation type="journal article" date="2020" name="Stud. Mycol.">
        <title>101 Dothideomycetes genomes: a test case for predicting lifestyles and emergence of pathogens.</title>
        <authorList>
            <person name="Haridas S."/>
            <person name="Albert R."/>
            <person name="Binder M."/>
            <person name="Bloem J."/>
            <person name="Labutti K."/>
            <person name="Salamov A."/>
            <person name="Andreopoulos B."/>
            <person name="Baker S."/>
            <person name="Barry K."/>
            <person name="Bills G."/>
            <person name="Bluhm B."/>
            <person name="Cannon C."/>
            <person name="Castanera R."/>
            <person name="Culley D."/>
            <person name="Daum C."/>
            <person name="Ezra D."/>
            <person name="Gonzalez J."/>
            <person name="Henrissat B."/>
            <person name="Kuo A."/>
            <person name="Liang C."/>
            <person name="Lipzen A."/>
            <person name="Lutzoni F."/>
            <person name="Magnuson J."/>
            <person name="Mondo S."/>
            <person name="Nolan M."/>
            <person name="Ohm R."/>
            <person name="Pangilinan J."/>
            <person name="Park H.-J."/>
            <person name="Ramirez L."/>
            <person name="Alfaro M."/>
            <person name="Sun H."/>
            <person name="Tritt A."/>
            <person name="Yoshinaga Y."/>
            <person name="Zwiers L.-H."/>
            <person name="Turgeon B."/>
            <person name="Goodwin S."/>
            <person name="Spatafora J."/>
            <person name="Crous P."/>
            <person name="Grigoriev I."/>
        </authorList>
    </citation>
    <scope>NUCLEOTIDE SEQUENCE</scope>
    <source>
        <strain evidence="3">CBS 119925</strain>
    </source>
</reference>
<dbReference type="Gene3D" id="3.40.50.720">
    <property type="entry name" value="NAD(P)-binding Rossmann-like Domain"/>
    <property type="match status" value="1"/>
</dbReference>
<evidence type="ECO:0000256" key="1">
    <source>
        <dbReference type="ARBA" id="ARBA00006484"/>
    </source>
</evidence>
<dbReference type="AlphaFoldDB" id="A0A6A6UZG7"/>
<evidence type="ECO:0000313" key="4">
    <source>
        <dbReference type="Proteomes" id="UP000799440"/>
    </source>
</evidence>
<dbReference type="Proteomes" id="UP000799440">
    <property type="component" value="Unassembled WGS sequence"/>
</dbReference>
<keyword evidence="4" id="KW-1185">Reference proteome</keyword>
<evidence type="ECO:0000256" key="2">
    <source>
        <dbReference type="ARBA" id="ARBA00023002"/>
    </source>
</evidence>